<proteinExistence type="predicted"/>
<sequence length="61" mass="7036">MNRGKLRRRTLTWETADRRQRPSTQNATAGTRALETGTGDPKTESHLSQQPYRSEHMPTLR</sequence>
<comment type="caution">
    <text evidence="2">The sequence shown here is derived from an EMBL/GenBank/DDBJ whole genome shotgun (WGS) entry which is preliminary data.</text>
</comment>
<name>A0ABD0M7F3_9CAEN</name>
<dbReference type="Proteomes" id="UP001519460">
    <property type="component" value="Unassembled WGS sequence"/>
</dbReference>
<feature type="non-terminal residue" evidence="2">
    <location>
        <position position="61"/>
    </location>
</feature>
<feature type="compositionally biased region" description="Basic residues" evidence="1">
    <location>
        <begin position="1"/>
        <end position="10"/>
    </location>
</feature>
<feature type="region of interest" description="Disordered" evidence="1">
    <location>
        <begin position="1"/>
        <end position="61"/>
    </location>
</feature>
<evidence type="ECO:0000313" key="2">
    <source>
        <dbReference type="EMBL" id="KAK7507719.1"/>
    </source>
</evidence>
<protein>
    <submittedName>
        <fullName evidence="2">Uncharacterized protein</fullName>
    </submittedName>
</protein>
<dbReference type="EMBL" id="JACVVK020000003">
    <property type="protein sequence ID" value="KAK7507719.1"/>
    <property type="molecule type" value="Genomic_DNA"/>
</dbReference>
<evidence type="ECO:0000313" key="3">
    <source>
        <dbReference type="Proteomes" id="UP001519460"/>
    </source>
</evidence>
<keyword evidence="3" id="KW-1185">Reference proteome</keyword>
<reference evidence="2 3" key="1">
    <citation type="journal article" date="2023" name="Sci. Data">
        <title>Genome assembly of the Korean intertidal mud-creeper Batillaria attramentaria.</title>
        <authorList>
            <person name="Patra A.K."/>
            <person name="Ho P.T."/>
            <person name="Jun S."/>
            <person name="Lee S.J."/>
            <person name="Kim Y."/>
            <person name="Won Y.J."/>
        </authorList>
    </citation>
    <scope>NUCLEOTIDE SEQUENCE [LARGE SCALE GENOMIC DNA]</scope>
    <source>
        <strain evidence="2">Wonlab-2016</strain>
    </source>
</reference>
<dbReference type="AlphaFoldDB" id="A0ABD0M7F3"/>
<evidence type="ECO:0000256" key="1">
    <source>
        <dbReference type="SAM" id="MobiDB-lite"/>
    </source>
</evidence>
<gene>
    <name evidence="2" type="ORF">BaRGS_00000684</name>
</gene>
<accession>A0ABD0M7F3</accession>
<organism evidence="2 3">
    <name type="scientific">Batillaria attramentaria</name>
    <dbReference type="NCBI Taxonomy" id="370345"/>
    <lineage>
        <taxon>Eukaryota</taxon>
        <taxon>Metazoa</taxon>
        <taxon>Spiralia</taxon>
        <taxon>Lophotrochozoa</taxon>
        <taxon>Mollusca</taxon>
        <taxon>Gastropoda</taxon>
        <taxon>Caenogastropoda</taxon>
        <taxon>Sorbeoconcha</taxon>
        <taxon>Cerithioidea</taxon>
        <taxon>Batillariidae</taxon>
        <taxon>Batillaria</taxon>
    </lineage>
</organism>